<keyword evidence="1" id="KW-0472">Membrane</keyword>
<evidence type="ECO:0000256" key="1">
    <source>
        <dbReference type="SAM" id="Phobius"/>
    </source>
</evidence>
<dbReference type="GeneID" id="54585488"/>
<keyword evidence="1" id="KW-1133">Transmembrane helix</keyword>
<keyword evidence="1" id="KW-0812">Transmembrane</keyword>
<dbReference type="RefSeq" id="XP_033681543.1">
    <property type="nucleotide sequence ID" value="XM_033832158.1"/>
</dbReference>
<feature type="transmembrane region" description="Helical" evidence="1">
    <location>
        <begin position="172"/>
        <end position="193"/>
    </location>
</feature>
<dbReference type="Proteomes" id="UP000800094">
    <property type="component" value="Unassembled WGS sequence"/>
</dbReference>
<accession>A0A6A6I8J4</accession>
<sequence length="335" mass="36530">MSNSHVSYQNSNIAPAMHRPHSPILILIPIILILFLLPTRAVATSTPLIARSPTPANCTFPGDENTYGLGIRIGLYLQWLSTTLANNFVPSEAPAMRVANINFHLAAFIALMYRTIAQRGRLAAVEAFLLLVLCTGGVCSGRGTGNAVDALEGEEPRTNPDRKRKAMGPGSLFRTMLGAATLYYGVWLAYVGLDALSHPPPESGCRHVVFWFAKVALFGWYRVFLKVIFTIAASYGSLSLVWNFYVVLRLVRRRGMKGVFSGPLDPQGVLEGAIHTLGSPSQAKPRMFTVLMHTTFSLDLPVFVLITEFTISWNGISGVNGLNSTGQLIPIVRLS</sequence>
<name>A0A6A6I8J4_9PLEO</name>
<gene>
    <name evidence="2" type="ORF">BU26DRAFT_552538</name>
</gene>
<evidence type="ECO:0000313" key="2">
    <source>
        <dbReference type="EMBL" id="KAF2246539.1"/>
    </source>
</evidence>
<dbReference type="EMBL" id="ML987198">
    <property type="protein sequence ID" value="KAF2246539.1"/>
    <property type="molecule type" value="Genomic_DNA"/>
</dbReference>
<feature type="transmembrane region" description="Helical" evidence="1">
    <location>
        <begin position="227"/>
        <end position="248"/>
    </location>
</feature>
<dbReference type="AlphaFoldDB" id="A0A6A6I8J4"/>
<organism evidence="2 3">
    <name type="scientific">Trematosphaeria pertusa</name>
    <dbReference type="NCBI Taxonomy" id="390896"/>
    <lineage>
        <taxon>Eukaryota</taxon>
        <taxon>Fungi</taxon>
        <taxon>Dikarya</taxon>
        <taxon>Ascomycota</taxon>
        <taxon>Pezizomycotina</taxon>
        <taxon>Dothideomycetes</taxon>
        <taxon>Pleosporomycetidae</taxon>
        <taxon>Pleosporales</taxon>
        <taxon>Massarineae</taxon>
        <taxon>Trematosphaeriaceae</taxon>
        <taxon>Trematosphaeria</taxon>
    </lineage>
</organism>
<protein>
    <submittedName>
        <fullName evidence="2">Uncharacterized protein</fullName>
    </submittedName>
</protein>
<reference evidence="2" key="1">
    <citation type="journal article" date="2020" name="Stud. Mycol.">
        <title>101 Dothideomycetes genomes: a test case for predicting lifestyles and emergence of pathogens.</title>
        <authorList>
            <person name="Haridas S."/>
            <person name="Albert R."/>
            <person name="Binder M."/>
            <person name="Bloem J."/>
            <person name="Labutti K."/>
            <person name="Salamov A."/>
            <person name="Andreopoulos B."/>
            <person name="Baker S."/>
            <person name="Barry K."/>
            <person name="Bills G."/>
            <person name="Bluhm B."/>
            <person name="Cannon C."/>
            <person name="Castanera R."/>
            <person name="Culley D."/>
            <person name="Daum C."/>
            <person name="Ezra D."/>
            <person name="Gonzalez J."/>
            <person name="Henrissat B."/>
            <person name="Kuo A."/>
            <person name="Liang C."/>
            <person name="Lipzen A."/>
            <person name="Lutzoni F."/>
            <person name="Magnuson J."/>
            <person name="Mondo S."/>
            <person name="Nolan M."/>
            <person name="Ohm R."/>
            <person name="Pangilinan J."/>
            <person name="Park H.-J."/>
            <person name="Ramirez L."/>
            <person name="Alfaro M."/>
            <person name="Sun H."/>
            <person name="Tritt A."/>
            <person name="Yoshinaga Y."/>
            <person name="Zwiers L.-H."/>
            <person name="Turgeon B."/>
            <person name="Goodwin S."/>
            <person name="Spatafora J."/>
            <person name="Crous P."/>
            <person name="Grigoriev I."/>
        </authorList>
    </citation>
    <scope>NUCLEOTIDE SEQUENCE</scope>
    <source>
        <strain evidence="2">CBS 122368</strain>
    </source>
</reference>
<proteinExistence type="predicted"/>
<evidence type="ECO:0000313" key="3">
    <source>
        <dbReference type="Proteomes" id="UP000800094"/>
    </source>
</evidence>
<dbReference type="OrthoDB" id="3945378at2759"/>
<keyword evidence="3" id="KW-1185">Reference proteome</keyword>
<feature type="transmembrane region" description="Helical" evidence="1">
    <location>
        <begin position="24"/>
        <end position="43"/>
    </location>
</feature>